<sequence>MPTSPVVMSCLDNHARPLRLTIALRSTCARTASDSLISLKRRAMRLGSHKQRAEATSAQLPIYAFFFPRSFANRREQHIVAFVVNLGGAGGET</sequence>
<accession>A0A7U2EYG7</accession>
<evidence type="ECO:0000313" key="1">
    <source>
        <dbReference type="EMBL" id="QRC95196.1"/>
    </source>
</evidence>
<name>A0A7U2EYG7_PHANO</name>
<dbReference type="Proteomes" id="UP000663193">
    <property type="component" value="Chromosome 5"/>
</dbReference>
<protein>
    <submittedName>
        <fullName evidence="1">Uncharacterized protein</fullName>
    </submittedName>
</protein>
<evidence type="ECO:0000313" key="2">
    <source>
        <dbReference type="Proteomes" id="UP000663193"/>
    </source>
</evidence>
<dbReference type="AlphaFoldDB" id="A0A7U2EYG7"/>
<proteinExistence type="predicted"/>
<gene>
    <name evidence="1" type="ORF">JI435_407020</name>
</gene>
<organism evidence="1 2">
    <name type="scientific">Phaeosphaeria nodorum (strain SN15 / ATCC MYA-4574 / FGSC 10173)</name>
    <name type="common">Glume blotch fungus</name>
    <name type="synonym">Parastagonospora nodorum</name>
    <dbReference type="NCBI Taxonomy" id="321614"/>
    <lineage>
        <taxon>Eukaryota</taxon>
        <taxon>Fungi</taxon>
        <taxon>Dikarya</taxon>
        <taxon>Ascomycota</taxon>
        <taxon>Pezizomycotina</taxon>
        <taxon>Dothideomycetes</taxon>
        <taxon>Pleosporomycetidae</taxon>
        <taxon>Pleosporales</taxon>
        <taxon>Pleosporineae</taxon>
        <taxon>Phaeosphaeriaceae</taxon>
        <taxon>Parastagonospora</taxon>
    </lineage>
</organism>
<reference evidence="2" key="1">
    <citation type="journal article" date="2021" name="BMC Genomics">
        <title>Chromosome-level genome assembly and manually-curated proteome of model necrotroph Parastagonospora nodorum Sn15 reveals a genome-wide trove of candidate effector homologs, and redundancy of virulence-related functions within an accessory chromosome.</title>
        <authorList>
            <person name="Bertazzoni S."/>
            <person name="Jones D.A.B."/>
            <person name="Phan H.T."/>
            <person name="Tan K.-C."/>
            <person name="Hane J.K."/>
        </authorList>
    </citation>
    <scope>NUCLEOTIDE SEQUENCE [LARGE SCALE GENOMIC DNA]</scope>
    <source>
        <strain evidence="2">SN15 / ATCC MYA-4574 / FGSC 10173)</strain>
    </source>
</reference>
<keyword evidence="2" id="KW-1185">Reference proteome</keyword>
<dbReference type="EMBL" id="CP069027">
    <property type="protein sequence ID" value="QRC95196.1"/>
    <property type="molecule type" value="Genomic_DNA"/>
</dbReference>
<dbReference type="VEuPathDB" id="FungiDB:JI435_407020"/>